<dbReference type="InterPro" id="IPR036779">
    <property type="entry name" value="LysM_dom_sf"/>
</dbReference>
<feature type="domain" description="LysM" evidence="9">
    <location>
        <begin position="168"/>
        <end position="211"/>
    </location>
</feature>
<feature type="domain" description="LysM" evidence="9">
    <location>
        <begin position="94"/>
        <end position="137"/>
    </location>
</feature>
<dbReference type="PROSITE" id="PS51782">
    <property type="entry name" value="LYSM"/>
    <property type="match status" value="3"/>
</dbReference>
<protein>
    <submittedName>
        <fullName evidence="11">LysM peptidoglycan-binding domain-containing protein</fullName>
    </submittedName>
</protein>
<dbReference type="PANTHER" id="PTHR47053:SF1">
    <property type="entry name" value="MUREIN DD-ENDOPEPTIDASE MEPH-RELATED"/>
    <property type="match status" value="1"/>
</dbReference>
<evidence type="ECO:0000256" key="5">
    <source>
        <dbReference type="ARBA" id="ARBA00022801"/>
    </source>
</evidence>
<evidence type="ECO:0000259" key="10">
    <source>
        <dbReference type="PROSITE" id="PS51935"/>
    </source>
</evidence>
<evidence type="ECO:0000313" key="12">
    <source>
        <dbReference type="Proteomes" id="UP001597383"/>
    </source>
</evidence>
<feature type="signal peptide" evidence="8">
    <location>
        <begin position="1"/>
        <end position="23"/>
    </location>
</feature>
<dbReference type="Gene3D" id="3.10.350.10">
    <property type="entry name" value="LysM domain"/>
    <property type="match status" value="3"/>
</dbReference>
<feature type="compositionally biased region" description="Low complexity" evidence="7">
    <location>
        <begin position="82"/>
        <end position="93"/>
    </location>
</feature>
<proteinExistence type="inferred from homology"/>
<dbReference type="CDD" id="cd00118">
    <property type="entry name" value="LysM"/>
    <property type="match status" value="3"/>
</dbReference>
<feature type="chain" id="PRO_5045576652" evidence="8">
    <location>
        <begin position="24"/>
        <end position="352"/>
    </location>
</feature>
<name>A0ABW4W172_9BACI</name>
<dbReference type="EMBL" id="JBHUHQ010000015">
    <property type="protein sequence ID" value="MFD2044545.1"/>
    <property type="molecule type" value="Genomic_DNA"/>
</dbReference>
<dbReference type="Pfam" id="PF00877">
    <property type="entry name" value="NLPC_P60"/>
    <property type="match status" value="1"/>
</dbReference>
<evidence type="ECO:0000313" key="11">
    <source>
        <dbReference type="EMBL" id="MFD2044545.1"/>
    </source>
</evidence>
<evidence type="ECO:0000256" key="7">
    <source>
        <dbReference type="SAM" id="MobiDB-lite"/>
    </source>
</evidence>
<comment type="similarity">
    <text evidence="1">Belongs to the peptidase C40 family.</text>
</comment>
<dbReference type="InterPro" id="IPR051202">
    <property type="entry name" value="Peptidase_C40"/>
</dbReference>
<feature type="domain" description="NlpC/P60" evidence="10">
    <location>
        <begin position="232"/>
        <end position="352"/>
    </location>
</feature>
<evidence type="ECO:0000256" key="3">
    <source>
        <dbReference type="ARBA" id="ARBA00022729"/>
    </source>
</evidence>
<evidence type="ECO:0000256" key="4">
    <source>
        <dbReference type="ARBA" id="ARBA00022737"/>
    </source>
</evidence>
<gene>
    <name evidence="11" type="ORF">ACFSJF_09725</name>
</gene>
<accession>A0ABW4W172</accession>
<evidence type="ECO:0000259" key="9">
    <source>
        <dbReference type="PROSITE" id="PS51782"/>
    </source>
</evidence>
<evidence type="ECO:0000256" key="6">
    <source>
        <dbReference type="ARBA" id="ARBA00022807"/>
    </source>
</evidence>
<feature type="domain" description="LysM" evidence="9">
    <location>
        <begin position="29"/>
        <end position="72"/>
    </location>
</feature>
<dbReference type="PROSITE" id="PS51935">
    <property type="entry name" value="NLPC_P60"/>
    <property type="match status" value="1"/>
</dbReference>
<dbReference type="PANTHER" id="PTHR47053">
    <property type="entry name" value="MUREIN DD-ENDOPEPTIDASE MEPH-RELATED"/>
    <property type="match status" value="1"/>
</dbReference>
<feature type="region of interest" description="Disordered" evidence="7">
    <location>
        <begin position="141"/>
        <end position="162"/>
    </location>
</feature>
<dbReference type="RefSeq" id="WP_377556225.1">
    <property type="nucleotide sequence ID" value="NZ_JBHUHQ010000015.1"/>
</dbReference>
<keyword evidence="5" id="KW-0378">Hydrolase</keyword>
<organism evidence="11 12">
    <name type="scientific">Ornithinibacillus salinisoli</name>
    <dbReference type="NCBI Taxonomy" id="1848459"/>
    <lineage>
        <taxon>Bacteria</taxon>
        <taxon>Bacillati</taxon>
        <taxon>Bacillota</taxon>
        <taxon>Bacilli</taxon>
        <taxon>Bacillales</taxon>
        <taxon>Bacillaceae</taxon>
        <taxon>Ornithinibacillus</taxon>
    </lineage>
</organism>
<sequence length="352" mass="38619">MANKKIFMSVTATAFIASAFIGAEEAEAATYKVKGGDSLWVIAQKFDTSVSELKSINNLNNDIIFPNQVLETSKDQKQVTNSSSKTSSSDKSSPTYTVKLGDTLSGIASKHKISLSDLMKWNDMNSTLIYPGNVLVVSKAEKVESNPSSSSTEKKTTDKPNAKVGSSVVYTVKSGDSLSKIAAQHKVTVAQIRNWNNLRSDLILIGQKLNIGKGTSTTNTPKEQAPDSTDISYNVDSLIKVVKKQLGATYAWGGTTPSGFDCSGFIYYAYKQAGMDFKRYSSEGYYNRSYYVNTPKIGDLVFFEGTYKTCISHVGIYIGNNEFIHASSGGVEITSLNNSYWKKHFEGFKRFY</sequence>
<dbReference type="SUPFAM" id="SSF54106">
    <property type="entry name" value="LysM domain"/>
    <property type="match status" value="3"/>
</dbReference>
<dbReference type="InterPro" id="IPR038765">
    <property type="entry name" value="Papain-like_cys_pep_sf"/>
</dbReference>
<keyword evidence="3 8" id="KW-0732">Signal</keyword>
<dbReference type="InterPro" id="IPR018392">
    <property type="entry name" value="LysM"/>
</dbReference>
<dbReference type="Pfam" id="PF01476">
    <property type="entry name" value="LysM"/>
    <property type="match status" value="3"/>
</dbReference>
<dbReference type="InterPro" id="IPR000064">
    <property type="entry name" value="NLP_P60_dom"/>
</dbReference>
<comment type="caution">
    <text evidence="11">The sequence shown here is derived from an EMBL/GenBank/DDBJ whole genome shotgun (WGS) entry which is preliminary data.</text>
</comment>
<evidence type="ECO:0000256" key="2">
    <source>
        <dbReference type="ARBA" id="ARBA00022670"/>
    </source>
</evidence>
<dbReference type="Gene3D" id="3.90.1720.10">
    <property type="entry name" value="endopeptidase domain like (from Nostoc punctiforme)"/>
    <property type="match status" value="1"/>
</dbReference>
<dbReference type="Proteomes" id="UP001597383">
    <property type="component" value="Unassembled WGS sequence"/>
</dbReference>
<feature type="compositionally biased region" description="Basic and acidic residues" evidence="7">
    <location>
        <begin position="152"/>
        <end position="161"/>
    </location>
</feature>
<keyword evidence="4" id="KW-0677">Repeat</keyword>
<keyword evidence="2" id="KW-0645">Protease</keyword>
<dbReference type="SMART" id="SM00257">
    <property type="entry name" value="LysM"/>
    <property type="match status" value="3"/>
</dbReference>
<keyword evidence="6" id="KW-0788">Thiol protease</keyword>
<evidence type="ECO:0000256" key="8">
    <source>
        <dbReference type="SAM" id="SignalP"/>
    </source>
</evidence>
<keyword evidence="12" id="KW-1185">Reference proteome</keyword>
<dbReference type="SUPFAM" id="SSF54001">
    <property type="entry name" value="Cysteine proteinases"/>
    <property type="match status" value="1"/>
</dbReference>
<feature type="region of interest" description="Disordered" evidence="7">
    <location>
        <begin position="74"/>
        <end position="94"/>
    </location>
</feature>
<reference evidence="12" key="1">
    <citation type="journal article" date="2019" name="Int. J. Syst. Evol. Microbiol.">
        <title>The Global Catalogue of Microorganisms (GCM) 10K type strain sequencing project: providing services to taxonomists for standard genome sequencing and annotation.</title>
        <authorList>
            <consortium name="The Broad Institute Genomics Platform"/>
            <consortium name="The Broad Institute Genome Sequencing Center for Infectious Disease"/>
            <person name="Wu L."/>
            <person name="Ma J."/>
        </authorList>
    </citation>
    <scope>NUCLEOTIDE SEQUENCE [LARGE SCALE GENOMIC DNA]</scope>
    <source>
        <strain evidence="12">R28</strain>
    </source>
</reference>
<evidence type="ECO:0000256" key="1">
    <source>
        <dbReference type="ARBA" id="ARBA00007074"/>
    </source>
</evidence>